<evidence type="ECO:0000313" key="14">
    <source>
        <dbReference type="EMBL" id="MBN3325536.1"/>
    </source>
</evidence>
<dbReference type="AlphaFoldDB" id="A0A8J7P8W2"/>
<keyword evidence="5 11" id="KW-0297">G-protein coupled receptor</keyword>
<organism evidence="14 15">
    <name type="scientific">Atractosteus spatula</name>
    <name type="common">Alligator gar</name>
    <name type="synonym">Lepisosteus spatula</name>
    <dbReference type="NCBI Taxonomy" id="7917"/>
    <lineage>
        <taxon>Eukaryota</taxon>
        <taxon>Metazoa</taxon>
        <taxon>Chordata</taxon>
        <taxon>Craniata</taxon>
        <taxon>Vertebrata</taxon>
        <taxon>Euteleostomi</taxon>
        <taxon>Actinopterygii</taxon>
        <taxon>Neopterygii</taxon>
        <taxon>Holostei</taxon>
        <taxon>Semionotiformes</taxon>
        <taxon>Lepisosteidae</taxon>
        <taxon>Atractosteus</taxon>
    </lineage>
</organism>
<dbReference type="EMBL" id="JAAWVO010076070">
    <property type="protein sequence ID" value="MBN3325536.1"/>
    <property type="molecule type" value="Genomic_DNA"/>
</dbReference>
<proteinExistence type="inferred from homology"/>
<dbReference type="FunFam" id="1.20.1070.10:FF:000030">
    <property type="entry name" value="trace amine-associated receptor 1"/>
    <property type="match status" value="2"/>
</dbReference>
<feature type="transmembrane region" description="Helical" evidence="12">
    <location>
        <begin position="300"/>
        <end position="322"/>
    </location>
</feature>
<feature type="transmembrane region" description="Helical" evidence="12">
    <location>
        <begin position="101"/>
        <end position="127"/>
    </location>
</feature>
<keyword evidence="4 12" id="KW-1133">Transmembrane helix</keyword>
<feature type="transmembrane region" description="Helical" evidence="12">
    <location>
        <begin position="380"/>
        <end position="400"/>
    </location>
</feature>
<dbReference type="PRINTS" id="PR00237">
    <property type="entry name" value="GPCRRHODOPSN"/>
</dbReference>
<feature type="domain" description="G-protein coupled receptors family 1 profile" evidence="13">
    <location>
        <begin position="603"/>
        <end position="861"/>
    </location>
</feature>
<evidence type="ECO:0000256" key="9">
    <source>
        <dbReference type="ARBA" id="ARBA00023180"/>
    </source>
</evidence>
<evidence type="ECO:0000256" key="1">
    <source>
        <dbReference type="ARBA" id="ARBA00004651"/>
    </source>
</evidence>
<dbReference type="Proteomes" id="UP000736164">
    <property type="component" value="Unassembled WGS sequence"/>
</dbReference>
<feature type="non-terminal residue" evidence="14">
    <location>
        <position position="1"/>
    </location>
</feature>
<dbReference type="InterPro" id="IPR000276">
    <property type="entry name" value="GPCR_Rhodpsn"/>
</dbReference>
<evidence type="ECO:0000256" key="7">
    <source>
        <dbReference type="ARBA" id="ARBA00023157"/>
    </source>
</evidence>
<keyword evidence="10 11" id="KW-0807">Transducer</keyword>
<feature type="transmembrane region" description="Helical" evidence="12">
    <location>
        <begin position="211"/>
        <end position="231"/>
    </location>
</feature>
<keyword evidence="7" id="KW-1015">Disulfide bond</keyword>
<feature type="transmembrane region" description="Helical" evidence="12">
    <location>
        <begin position="702"/>
        <end position="724"/>
    </location>
</feature>
<dbReference type="PANTHER" id="PTHR24249">
    <property type="entry name" value="HISTAMINE RECEPTOR-RELATED G-PROTEIN COUPLED RECEPTOR"/>
    <property type="match status" value="1"/>
</dbReference>
<evidence type="ECO:0000256" key="5">
    <source>
        <dbReference type="ARBA" id="ARBA00023040"/>
    </source>
</evidence>
<feature type="transmembrane region" description="Helical" evidence="12">
    <location>
        <begin position="461"/>
        <end position="486"/>
    </location>
</feature>
<name>A0A8J7P8W2_ATRSP</name>
<feature type="transmembrane region" description="Helical" evidence="12">
    <location>
        <begin position="498"/>
        <end position="520"/>
    </location>
</feature>
<protein>
    <submittedName>
        <fullName evidence="14">TAA7B protein</fullName>
    </submittedName>
</protein>
<dbReference type="GO" id="GO:0005886">
    <property type="term" value="C:plasma membrane"/>
    <property type="evidence" value="ECO:0007669"/>
    <property type="project" value="UniProtKB-SubCell"/>
</dbReference>
<accession>A0A8J7P8W2</accession>
<dbReference type="GO" id="GO:0001594">
    <property type="term" value="F:trace-amine receptor activity"/>
    <property type="evidence" value="ECO:0007669"/>
    <property type="project" value="TreeGrafter"/>
</dbReference>
<dbReference type="Gene3D" id="1.20.1070.10">
    <property type="entry name" value="Rhodopsin 7-helix transmembrane proteins"/>
    <property type="match status" value="5"/>
</dbReference>
<evidence type="ECO:0000256" key="2">
    <source>
        <dbReference type="ARBA" id="ARBA00022475"/>
    </source>
</evidence>
<dbReference type="PROSITE" id="PS00237">
    <property type="entry name" value="G_PROTEIN_RECEP_F1_1"/>
    <property type="match status" value="3"/>
</dbReference>
<feature type="transmembrane region" description="Helical" evidence="12">
    <location>
        <begin position="540"/>
        <end position="567"/>
    </location>
</feature>
<keyword evidence="6 12" id="KW-0472">Membrane</keyword>
<feature type="transmembrane region" description="Helical" evidence="12">
    <location>
        <begin position="152"/>
        <end position="173"/>
    </location>
</feature>
<evidence type="ECO:0000256" key="3">
    <source>
        <dbReference type="ARBA" id="ARBA00022692"/>
    </source>
</evidence>
<dbReference type="Pfam" id="PF00001">
    <property type="entry name" value="7tm_1"/>
    <property type="match status" value="4"/>
</dbReference>
<dbReference type="PANTHER" id="PTHR24249:SF381">
    <property type="entry name" value="TRACE AMINE ASSOCIATED RECEPTOR 19P-RELATED"/>
    <property type="match status" value="1"/>
</dbReference>
<evidence type="ECO:0000256" key="6">
    <source>
        <dbReference type="ARBA" id="ARBA00023136"/>
    </source>
</evidence>
<feature type="transmembrane region" description="Helical" evidence="12">
    <location>
        <begin position="660"/>
        <end position="682"/>
    </location>
</feature>
<comment type="similarity">
    <text evidence="11">Belongs to the G-protein coupled receptor 1 family.</text>
</comment>
<evidence type="ECO:0000256" key="11">
    <source>
        <dbReference type="RuleBase" id="RU000688"/>
    </source>
</evidence>
<feature type="transmembrane region" description="Helical" evidence="12">
    <location>
        <begin position="758"/>
        <end position="776"/>
    </location>
</feature>
<evidence type="ECO:0000256" key="12">
    <source>
        <dbReference type="SAM" id="Phobius"/>
    </source>
</evidence>
<dbReference type="InterPro" id="IPR017452">
    <property type="entry name" value="GPCR_Rhodpsn_7TM"/>
</dbReference>
<comment type="caution">
    <text evidence="14">The sequence shown here is derived from an EMBL/GenBank/DDBJ whole genome shotgun (WGS) entry which is preliminary data.</text>
</comment>
<feature type="transmembrane region" description="Helical" evidence="12">
    <location>
        <begin position="243"/>
        <end position="263"/>
    </location>
</feature>
<dbReference type="CDD" id="cd15055">
    <property type="entry name" value="7tmA_TAARs"/>
    <property type="match status" value="2"/>
</dbReference>
<keyword evidence="8 11" id="KW-0675">Receptor</keyword>
<feature type="transmembrane region" description="Helical" evidence="12">
    <location>
        <begin position="26"/>
        <end position="51"/>
    </location>
</feature>
<feature type="domain" description="G-protein coupled receptors family 1 profile" evidence="13">
    <location>
        <begin position="522"/>
        <end position="607"/>
    </location>
</feature>
<feature type="transmembrane region" description="Helical" evidence="12">
    <location>
        <begin position="621"/>
        <end position="648"/>
    </location>
</feature>
<keyword evidence="3 11" id="KW-0812">Transmembrane</keyword>
<evidence type="ECO:0000256" key="10">
    <source>
        <dbReference type="ARBA" id="ARBA00023224"/>
    </source>
</evidence>
<evidence type="ECO:0000259" key="13">
    <source>
        <dbReference type="PROSITE" id="PS50262"/>
    </source>
</evidence>
<dbReference type="SMART" id="SM01381">
    <property type="entry name" value="7TM_GPCR_Srsx"/>
    <property type="match status" value="1"/>
</dbReference>
<keyword evidence="2" id="KW-1003">Cell membrane</keyword>
<evidence type="ECO:0000256" key="4">
    <source>
        <dbReference type="ARBA" id="ARBA00022989"/>
    </source>
</evidence>
<dbReference type="InterPro" id="IPR050569">
    <property type="entry name" value="TAAR"/>
</dbReference>
<feature type="transmembrane region" description="Helical" evidence="12">
    <location>
        <begin position="63"/>
        <end position="89"/>
    </location>
</feature>
<keyword evidence="15" id="KW-1185">Reference proteome</keyword>
<evidence type="ECO:0000256" key="8">
    <source>
        <dbReference type="ARBA" id="ARBA00023170"/>
    </source>
</evidence>
<reference evidence="14" key="1">
    <citation type="journal article" date="2021" name="Cell">
        <title>Tracing the genetic footprints of vertebrate landing in non-teleost ray-finned fishes.</title>
        <authorList>
            <person name="Bi X."/>
            <person name="Wang K."/>
            <person name="Yang L."/>
            <person name="Pan H."/>
            <person name="Jiang H."/>
            <person name="Wei Q."/>
            <person name="Fang M."/>
            <person name="Yu H."/>
            <person name="Zhu C."/>
            <person name="Cai Y."/>
            <person name="He Y."/>
            <person name="Gan X."/>
            <person name="Zeng H."/>
            <person name="Yu D."/>
            <person name="Zhu Y."/>
            <person name="Jiang H."/>
            <person name="Qiu Q."/>
            <person name="Yang H."/>
            <person name="Zhang Y.E."/>
            <person name="Wang W."/>
            <person name="Zhu M."/>
            <person name="He S."/>
            <person name="Zhang G."/>
        </authorList>
    </citation>
    <scope>NUCLEOTIDE SEQUENCE</scope>
    <source>
        <strain evidence="14">Allg_001</strain>
    </source>
</reference>
<feature type="transmembrane region" description="Helical" evidence="12">
    <location>
        <begin position="579"/>
        <end position="601"/>
    </location>
</feature>
<feature type="domain" description="G-protein coupled receptors family 1 profile" evidence="13">
    <location>
        <begin position="6"/>
        <end position="264"/>
    </location>
</feature>
<feature type="transmembrane region" description="Helical" evidence="12">
    <location>
        <begin position="848"/>
        <end position="868"/>
    </location>
</feature>
<dbReference type="PROSITE" id="PS50262">
    <property type="entry name" value="G_PROTEIN_RECEP_F1_2"/>
    <property type="match status" value="4"/>
</dbReference>
<keyword evidence="9" id="KW-0325">Glycoprotein</keyword>
<feature type="transmembrane region" description="Helical" evidence="12">
    <location>
        <begin position="334"/>
        <end position="360"/>
    </location>
</feature>
<comment type="subcellular location">
    <subcellularLocation>
        <location evidence="1">Cell membrane</location>
        <topology evidence="1">Multi-pass membrane protein</topology>
    </subcellularLocation>
</comment>
<gene>
    <name evidence="14" type="primary">Taar7b_1</name>
    <name evidence="14" type="ORF">GTO95_0008803</name>
</gene>
<evidence type="ECO:0000313" key="15">
    <source>
        <dbReference type="Proteomes" id="UP000736164"/>
    </source>
</evidence>
<dbReference type="SUPFAM" id="SSF81321">
    <property type="entry name" value="Family A G protein-coupled receptor-like"/>
    <property type="match status" value="5"/>
</dbReference>
<feature type="transmembrane region" description="Helical" evidence="12">
    <location>
        <begin position="421"/>
        <end position="449"/>
    </location>
</feature>
<feature type="domain" description="G-protein coupled receptors family 1 profile" evidence="13">
    <location>
        <begin position="277"/>
        <end position="485"/>
    </location>
</feature>
<feature type="non-terminal residue" evidence="14">
    <location>
        <position position="895"/>
    </location>
</feature>
<feature type="transmembrane region" description="Helical" evidence="12">
    <location>
        <begin position="808"/>
        <end position="828"/>
    </location>
</feature>
<sequence length="895" mass="101281">MLTVCGNLVVIISISHFKQLHTPTNFLVLSLAVADFLVGAAVMPFCLILIIETCWYFGDIFCMFYNLFVFFLTSVSICNVACIAIDRYFAVCYPLLYSTKVTVNITSSVISLTWLLSLLYNFAFMYFNGNIGGAEKLNICLGDCMLFTTKSWVIIDLIFTLILPCSLMIALYFKIFIVARKHARAISSVTEQMRSADRGNNKISTKSEWKAAKTLGILVIVFLLCLVPYYICCLVLENNDQTSLVLRFLGWLLYFNSAINPIIYAFPEHVVMLTVCGNLMVIISISHFKQLHTPTNFLVLSLAVADFLVGAAVMPFCLILFIETCWYFGETFCILYNVSVFFLTSVSIGNVACIAIDRYFAVCYPLLYSTKVSINITSSVILLNWLLSLLYNLAFMYFNGNIDVGYCFESNSSCLKEARSPAVYVVMYIFTVAVVMLTVCGNLVVIISISHFKQLHTPTNFLMLSLAVADFLVGAVVMPFSIILLIETCWYFGEMFCIIYKILFFFLISVSIGNVAFIAIDRYFVVCYPLLYSTKLHTPTNFLMLSLAVADFLIGVAVMPFSLILLIETCWYFGEIVCIIYKILFYIFTSVSIGNVAYIAIDRYFVVYYPLLYSTKLHSPTNFLMLSLAVADFLVGVAVMPFSLILLIETCWYFGETFCMLYKILFFIFTSVSIGNVAYIAIDRYFVVCYPLLYSTKITVNVTAAVILLNWLISLLYNFVFMYFNGNIGGVEKLNICLGDCVLFISKSWVIIDLLFTLILPSSVMITLYFKIFIVARKHAHAISSVTEQMRSADGDNNKISTKAEWKAAKTLGILVIVFLLCLVPYYICSLVLKNVDRSSLVLSVLGWFLYFNSAINPIIYALFYPWFQRSVKLIVTLKIFKIESSLINVFSKHI</sequence>